<proteinExistence type="predicted"/>
<keyword evidence="2" id="KW-1185">Reference proteome</keyword>
<reference evidence="1 2" key="1">
    <citation type="submission" date="2016-07" db="EMBL/GenBank/DDBJ databases">
        <title>Pervasive Adenine N6-methylation of Active Genes in Fungi.</title>
        <authorList>
            <consortium name="DOE Joint Genome Institute"/>
            <person name="Mondo S.J."/>
            <person name="Dannebaum R.O."/>
            <person name="Kuo R.C."/>
            <person name="Labutti K."/>
            <person name="Haridas S."/>
            <person name="Kuo A."/>
            <person name="Salamov A."/>
            <person name="Ahrendt S.R."/>
            <person name="Lipzen A."/>
            <person name="Sullivan W."/>
            <person name="Andreopoulos W.B."/>
            <person name="Clum A."/>
            <person name="Lindquist E."/>
            <person name="Daum C."/>
            <person name="Ramamoorthy G.K."/>
            <person name="Gryganskyi A."/>
            <person name="Culley D."/>
            <person name="Magnuson J.K."/>
            <person name="James T.Y."/>
            <person name="O'Malley M.A."/>
            <person name="Stajich J.E."/>
            <person name="Spatafora J.W."/>
            <person name="Visel A."/>
            <person name="Grigoriev I.V."/>
        </authorList>
    </citation>
    <scope>NUCLEOTIDE SEQUENCE [LARGE SCALE GENOMIC DNA]</scope>
    <source>
        <strain evidence="1 2">62-1032</strain>
    </source>
</reference>
<dbReference type="AlphaFoldDB" id="A0A1Y2G8R7"/>
<dbReference type="Proteomes" id="UP000193467">
    <property type="component" value="Unassembled WGS sequence"/>
</dbReference>
<comment type="caution">
    <text evidence="1">The sequence shown here is derived from an EMBL/GenBank/DDBJ whole genome shotgun (WGS) entry which is preliminary data.</text>
</comment>
<protein>
    <submittedName>
        <fullName evidence="1">Uncharacterized protein</fullName>
    </submittedName>
</protein>
<evidence type="ECO:0000313" key="2">
    <source>
        <dbReference type="Proteomes" id="UP000193467"/>
    </source>
</evidence>
<dbReference type="InParanoid" id="A0A1Y2G8R7"/>
<gene>
    <name evidence="1" type="ORF">BCR35DRAFT_12304</name>
</gene>
<organism evidence="1 2">
    <name type="scientific">Leucosporidium creatinivorum</name>
    <dbReference type="NCBI Taxonomy" id="106004"/>
    <lineage>
        <taxon>Eukaryota</taxon>
        <taxon>Fungi</taxon>
        <taxon>Dikarya</taxon>
        <taxon>Basidiomycota</taxon>
        <taxon>Pucciniomycotina</taxon>
        <taxon>Microbotryomycetes</taxon>
        <taxon>Leucosporidiales</taxon>
        <taxon>Leucosporidium</taxon>
    </lineage>
</organism>
<dbReference type="EMBL" id="MCGR01000001">
    <property type="protein sequence ID" value="ORY92948.1"/>
    <property type="molecule type" value="Genomic_DNA"/>
</dbReference>
<sequence length="287" mass="32169">MGYRTALYYLDEPNELIPQGPYHPDVHLLPPHSLARFRRVELESSPLHIAIAWWNNHGYRYWLAQRPPASWATESLELQQQHAARYSQIEEHISGWRLSLARFLYPALGIGRSASPLEMAISVRRLQSWTPEEGGSDWQRKHEALMLVELEALSSKAEGAYSARIACKRAPTLLSQMPGDLCSSTSRPLVLRKPRRSAENSLSSIPSHSAHLSTRRSSIQRLTFHPTTSTTAYAVDGGSRASPAPPSRTIEGLTPLEVLEVRSFALAFDLRFFFLKCADAPSTARSL</sequence>
<evidence type="ECO:0000313" key="1">
    <source>
        <dbReference type="EMBL" id="ORY92948.1"/>
    </source>
</evidence>
<accession>A0A1Y2G8R7</accession>
<name>A0A1Y2G8R7_9BASI</name>